<dbReference type="Pfam" id="PF21230">
    <property type="entry name" value="Nakanori"/>
    <property type="match status" value="1"/>
</dbReference>
<sequence length="142" mass="15744">MVTLTVRGTLRNTATEDTYYALPHDWHGNVEGKYPDLIPVDGTGHFRHVSGGTDMSEAAVVYTDGTYDWLVSWYSALSHANKVYTEIREAGYFEKITDWSPYKAKLEAGTNKSENVWGGYKTTVEITAAGTSPALNGKIFNK</sequence>
<dbReference type="EMBL" id="VOIH02000001">
    <property type="protein sequence ID" value="KAF3458023.1"/>
    <property type="molecule type" value="Genomic_DNA"/>
</dbReference>
<dbReference type="PANTHER" id="PTHR36482:SF6">
    <property type="entry name" value="JASMONATE-INDUCED PROTEIN HOMOLOG"/>
    <property type="match status" value="1"/>
</dbReference>
<name>A0A8K0HTV5_9ROSA</name>
<comment type="caution">
    <text evidence="1">The sequence shown here is derived from an EMBL/GenBank/DDBJ whole genome shotgun (WGS) entry which is preliminary data.</text>
</comment>
<gene>
    <name evidence="1" type="ORF">FNV43_RR02686</name>
</gene>
<organism evidence="1 2">
    <name type="scientific">Rhamnella rubrinervis</name>
    <dbReference type="NCBI Taxonomy" id="2594499"/>
    <lineage>
        <taxon>Eukaryota</taxon>
        <taxon>Viridiplantae</taxon>
        <taxon>Streptophyta</taxon>
        <taxon>Embryophyta</taxon>
        <taxon>Tracheophyta</taxon>
        <taxon>Spermatophyta</taxon>
        <taxon>Magnoliopsida</taxon>
        <taxon>eudicotyledons</taxon>
        <taxon>Gunneridae</taxon>
        <taxon>Pentapetalae</taxon>
        <taxon>rosids</taxon>
        <taxon>fabids</taxon>
        <taxon>Rosales</taxon>
        <taxon>Rhamnaceae</taxon>
        <taxon>rhamnoid group</taxon>
        <taxon>Rhamneae</taxon>
        <taxon>Rhamnella</taxon>
    </lineage>
</organism>
<dbReference type="Proteomes" id="UP000796880">
    <property type="component" value="Unassembled WGS sequence"/>
</dbReference>
<evidence type="ECO:0000313" key="1">
    <source>
        <dbReference type="EMBL" id="KAF3458023.1"/>
    </source>
</evidence>
<protein>
    <submittedName>
        <fullName evidence="1">Uncharacterized protein</fullName>
    </submittedName>
</protein>
<keyword evidence="2" id="KW-1185">Reference proteome</keyword>
<dbReference type="PANTHER" id="PTHR36482">
    <property type="entry name" value="OSJNBA0024J22.15 PROTEIN"/>
    <property type="match status" value="1"/>
</dbReference>
<dbReference type="OrthoDB" id="1834777at2759"/>
<accession>A0A8K0HTV5</accession>
<reference evidence="1" key="1">
    <citation type="submission" date="2020-03" db="EMBL/GenBank/DDBJ databases">
        <title>A high-quality chromosome-level genome assembly of a woody plant with both climbing and erect habits, Rhamnella rubrinervis.</title>
        <authorList>
            <person name="Lu Z."/>
            <person name="Yang Y."/>
            <person name="Zhu X."/>
            <person name="Sun Y."/>
        </authorList>
    </citation>
    <scope>NUCLEOTIDE SEQUENCE</scope>
    <source>
        <strain evidence="1">BYM</strain>
        <tissue evidence="1">Leaf</tissue>
    </source>
</reference>
<dbReference type="InterPro" id="IPR053085">
    <property type="entry name" value="Jasmonate-induced_protein"/>
</dbReference>
<proteinExistence type="predicted"/>
<evidence type="ECO:0000313" key="2">
    <source>
        <dbReference type="Proteomes" id="UP000796880"/>
    </source>
</evidence>
<dbReference type="AlphaFoldDB" id="A0A8K0HTV5"/>
<dbReference type="InterPro" id="IPR049065">
    <property type="entry name" value="Nakanori"/>
</dbReference>